<dbReference type="AlphaFoldDB" id="A0A7J7NKZ1"/>
<evidence type="ECO:0008006" key="4">
    <source>
        <dbReference type="Google" id="ProtNLM"/>
    </source>
</evidence>
<accession>A0A7J7NKZ1</accession>
<dbReference type="EMBL" id="JACGCM010000715">
    <property type="protein sequence ID" value="KAF6167763.1"/>
    <property type="molecule type" value="Genomic_DNA"/>
</dbReference>
<feature type="region of interest" description="Disordered" evidence="1">
    <location>
        <begin position="1"/>
        <end position="23"/>
    </location>
</feature>
<proteinExistence type="predicted"/>
<name>A0A7J7NKZ1_9MAGN</name>
<evidence type="ECO:0000313" key="2">
    <source>
        <dbReference type="EMBL" id="KAF6167763.1"/>
    </source>
</evidence>
<feature type="compositionally biased region" description="Basic and acidic residues" evidence="1">
    <location>
        <begin position="1"/>
        <end position="22"/>
    </location>
</feature>
<sequence length="77" mass="9374">MLDELRLEKRQTKVEKERRRAEANQQWKTKMDLEQAREDRKIMEKDLSYISGYQLQYYLQRQPEVMERLAKRGGPGT</sequence>
<reference evidence="2 3" key="1">
    <citation type="journal article" date="2020" name="IScience">
        <title>Genome Sequencing of the Endangered Kingdonia uniflora (Circaeasteraceae, Ranunculales) Reveals Potential Mechanisms of Evolutionary Specialization.</title>
        <authorList>
            <person name="Sun Y."/>
            <person name="Deng T."/>
            <person name="Zhang A."/>
            <person name="Moore M.J."/>
            <person name="Landis J.B."/>
            <person name="Lin N."/>
            <person name="Zhang H."/>
            <person name="Zhang X."/>
            <person name="Huang J."/>
            <person name="Zhang X."/>
            <person name="Sun H."/>
            <person name="Wang H."/>
        </authorList>
    </citation>
    <scope>NUCLEOTIDE SEQUENCE [LARGE SCALE GENOMIC DNA]</scope>
    <source>
        <strain evidence="2">TB1705</strain>
        <tissue evidence="2">Leaf</tissue>
    </source>
</reference>
<protein>
    <recommendedName>
        <fullName evidence="4">No apical meristem-associated C-terminal domain-containing protein</fullName>
    </recommendedName>
</protein>
<organism evidence="2 3">
    <name type="scientific">Kingdonia uniflora</name>
    <dbReference type="NCBI Taxonomy" id="39325"/>
    <lineage>
        <taxon>Eukaryota</taxon>
        <taxon>Viridiplantae</taxon>
        <taxon>Streptophyta</taxon>
        <taxon>Embryophyta</taxon>
        <taxon>Tracheophyta</taxon>
        <taxon>Spermatophyta</taxon>
        <taxon>Magnoliopsida</taxon>
        <taxon>Ranunculales</taxon>
        <taxon>Circaeasteraceae</taxon>
        <taxon>Kingdonia</taxon>
    </lineage>
</organism>
<keyword evidence="3" id="KW-1185">Reference proteome</keyword>
<evidence type="ECO:0000313" key="3">
    <source>
        <dbReference type="Proteomes" id="UP000541444"/>
    </source>
</evidence>
<evidence type="ECO:0000256" key="1">
    <source>
        <dbReference type="SAM" id="MobiDB-lite"/>
    </source>
</evidence>
<gene>
    <name evidence="2" type="ORF">GIB67_027541</name>
</gene>
<comment type="caution">
    <text evidence="2">The sequence shown here is derived from an EMBL/GenBank/DDBJ whole genome shotgun (WGS) entry which is preliminary data.</text>
</comment>
<dbReference type="Proteomes" id="UP000541444">
    <property type="component" value="Unassembled WGS sequence"/>
</dbReference>